<keyword evidence="1" id="KW-1133">Transmembrane helix</keyword>
<dbReference type="GeneID" id="31507748"/>
<evidence type="ECO:0000313" key="2">
    <source>
        <dbReference type="EMBL" id="AIA34037.1"/>
    </source>
</evidence>
<feature type="transmembrane region" description="Helical" evidence="1">
    <location>
        <begin position="72"/>
        <end position="95"/>
    </location>
</feature>
<reference evidence="2 3" key="1">
    <citation type="submission" date="2013-04" db="EMBL/GenBank/DDBJ databases">
        <authorList>
            <person name="Lin L."/>
            <person name="Zeng Z."/>
            <person name="Xie J."/>
            <person name="Luo L."/>
            <person name="Yang Z."/>
            <person name="Liang W."/>
            <person name="Lin H."/>
            <person name="Dong C."/>
            <person name="Sun Y."/>
        </authorList>
    </citation>
    <scope>NUCLEOTIDE SEQUENCE [LARGE SCALE GENOMIC DNA]</scope>
    <source>
        <strain evidence="2 3">CQ-W70</strain>
    </source>
</reference>
<dbReference type="EMBL" id="CP005933">
    <property type="protein sequence ID" value="AIA34037.1"/>
    <property type="molecule type" value="Genomic_DNA"/>
</dbReference>
<keyword evidence="1" id="KW-0472">Membrane</keyword>
<dbReference type="Proteomes" id="UP000027182">
    <property type="component" value="Chromosome"/>
</dbReference>
<evidence type="ECO:0008006" key="4">
    <source>
        <dbReference type="Google" id="ProtNLM"/>
    </source>
</evidence>
<evidence type="ECO:0000256" key="1">
    <source>
        <dbReference type="SAM" id="Phobius"/>
    </source>
</evidence>
<protein>
    <recommendedName>
        <fullName evidence="4">Transmembrane protein</fullName>
    </recommendedName>
</protein>
<evidence type="ECO:0000313" key="3">
    <source>
        <dbReference type="Proteomes" id="UP000027182"/>
    </source>
</evidence>
<dbReference type="KEGG" id="mbq:K668_02295"/>
<dbReference type="RefSeq" id="WP_013456102.1">
    <property type="nucleotide sequence ID" value="NZ_CP005933.1"/>
</dbReference>
<organism evidence="2 3">
    <name type="scientific">Mycoplasmopsis bovis CQ-W70</name>
    <dbReference type="NCBI Taxonomy" id="1316930"/>
    <lineage>
        <taxon>Bacteria</taxon>
        <taxon>Bacillati</taxon>
        <taxon>Mycoplasmatota</taxon>
        <taxon>Mycoplasmoidales</taxon>
        <taxon>Metamycoplasmataceae</taxon>
        <taxon>Mycoplasmopsis</taxon>
    </lineage>
</organism>
<sequence>MALIDRDPEVAKARIEKRKAMLVKLHEQNIEELNNPALIRDQDVPIHKHCDDPFCKIALETMSKEEKRKKLILKWIAIVTCILIIIAAIIAAAAIGTLGNWESEKI</sequence>
<dbReference type="PATRIC" id="fig|1316930.3.peg.471"/>
<proteinExistence type="predicted"/>
<accession>A0A059Y8S0</accession>
<gene>
    <name evidence="2" type="ORF">K668_02295</name>
</gene>
<dbReference type="HOGENOM" id="CLU_176233_0_0_14"/>
<name>A0A059Y8S0_MYCBV</name>
<dbReference type="AlphaFoldDB" id="A0A059Y8S0"/>
<keyword evidence="1" id="KW-0812">Transmembrane</keyword>